<reference evidence="2" key="1">
    <citation type="journal article" date="2019" name="Int. J. Syst. Evol. Microbiol.">
        <title>The Global Catalogue of Microorganisms (GCM) 10K type strain sequencing project: providing services to taxonomists for standard genome sequencing and annotation.</title>
        <authorList>
            <consortium name="The Broad Institute Genomics Platform"/>
            <consortium name="The Broad Institute Genome Sequencing Center for Infectious Disease"/>
            <person name="Wu L."/>
            <person name="Ma J."/>
        </authorList>
    </citation>
    <scope>NUCLEOTIDE SEQUENCE [LARGE SCALE GENOMIC DNA]</scope>
    <source>
        <strain evidence="2">JCM 10303</strain>
    </source>
</reference>
<evidence type="ECO:0000313" key="1">
    <source>
        <dbReference type="EMBL" id="GAA0519951.1"/>
    </source>
</evidence>
<dbReference type="EMBL" id="BAAAGS010000009">
    <property type="protein sequence ID" value="GAA0519951.1"/>
    <property type="molecule type" value="Genomic_DNA"/>
</dbReference>
<keyword evidence="2" id="KW-1185">Reference proteome</keyword>
<name>A0ABP3MJV2_SACER</name>
<proteinExistence type="predicted"/>
<dbReference type="PANTHER" id="PTHR13061">
    <property type="entry name" value="DYNACTIN SUBUNIT P25"/>
    <property type="match status" value="1"/>
</dbReference>
<protein>
    <submittedName>
        <fullName evidence="1">Gamma carbonic anhydrase family protein</fullName>
    </submittedName>
</protein>
<dbReference type="SUPFAM" id="SSF51161">
    <property type="entry name" value="Trimeric LpxA-like enzymes"/>
    <property type="match status" value="1"/>
</dbReference>
<dbReference type="InterPro" id="IPR011004">
    <property type="entry name" value="Trimer_LpxA-like_sf"/>
</dbReference>
<dbReference type="PANTHER" id="PTHR13061:SF29">
    <property type="entry name" value="GAMMA CARBONIC ANHYDRASE-LIKE 1, MITOCHONDRIAL-RELATED"/>
    <property type="match status" value="1"/>
</dbReference>
<dbReference type="InterPro" id="IPR047324">
    <property type="entry name" value="LbH_gamma_CA-like"/>
</dbReference>
<dbReference type="InterPro" id="IPR050484">
    <property type="entry name" value="Transf_Hexapept/Carb_Anhydrase"/>
</dbReference>
<dbReference type="Gene3D" id="2.160.10.10">
    <property type="entry name" value="Hexapeptide repeat proteins"/>
    <property type="match status" value="1"/>
</dbReference>
<dbReference type="RefSeq" id="WP_009948545.1">
    <property type="nucleotide sequence ID" value="NZ_BAAAGS010000009.1"/>
</dbReference>
<accession>A0ABP3MJV2</accession>
<dbReference type="Pfam" id="PF00132">
    <property type="entry name" value="Hexapep"/>
    <property type="match status" value="1"/>
</dbReference>
<sequence length="176" mass="17964">MTQQIFTLAIDGHEPEIDPGAWAAPGASLIGRVRLVAGASVWYATVLRGDTEWITIGADTNVQDGCVVHADPGFPTTVGSGVTVGHRAVLHGCTVGDHALIGMGAVLLNGSKVGEGSLVAAGTVLLEGAEVPPGSLVAGTPGKVRRELTDDERAGLRVSAQQYVQNAGRHRDALGG</sequence>
<dbReference type="InterPro" id="IPR001451">
    <property type="entry name" value="Hexapep"/>
</dbReference>
<evidence type="ECO:0000313" key="2">
    <source>
        <dbReference type="Proteomes" id="UP001500729"/>
    </source>
</evidence>
<organism evidence="1 2">
    <name type="scientific">Saccharopolyspora erythraea</name>
    <name type="common">Streptomyces erythraeus</name>
    <dbReference type="NCBI Taxonomy" id="1836"/>
    <lineage>
        <taxon>Bacteria</taxon>
        <taxon>Bacillati</taxon>
        <taxon>Actinomycetota</taxon>
        <taxon>Actinomycetes</taxon>
        <taxon>Pseudonocardiales</taxon>
        <taxon>Pseudonocardiaceae</taxon>
        <taxon>Saccharopolyspora</taxon>
    </lineage>
</organism>
<dbReference type="Proteomes" id="UP001500729">
    <property type="component" value="Unassembled WGS sequence"/>
</dbReference>
<comment type="caution">
    <text evidence="1">The sequence shown here is derived from an EMBL/GenBank/DDBJ whole genome shotgun (WGS) entry which is preliminary data.</text>
</comment>
<gene>
    <name evidence="1" type="ORF">GCM10009533_18860</name>
</gene>
<dbReference type="CDD" id="cd04645">
    <property type="entry name" value="LbH_gamma_CA_like"/>
    <property type="match status" value="1"/>
</dbReference>